<proteinExistence type="predicted"/>
<reference evidence="1 2" key="1">
    <citation type="submission" date="2014-04" db="EMBL/GenBank/DDBJ databases">
        <authorList>
            <consortium name="DOE Joint Genome Institute"/>
            <person name="Kuo A."/>
            <person name="Ruytinx J."/>
            <person name="Rineau F."/>
            <person name="Colpaert J."/>
            <person name="Kohler A."/>
            <person name="Nagy L.G."/>
            <person name="Floudas D."/>
            <person name="Copeland A."/>
            <person name="Barry K.W."/>
            <person name="Cichocki N."/>
            <person name="Veneault-Fourrey C."/>
            <person name="LaButti K."/>
            <person name="Lindquist E.A."/>
            <person name="Lipzen A."/>
            <person name="Lundell T."/>
            <person name="Morin E."/>
            <person name="Murat C."/>
            <person name="Sun H."/>
            <person name="Tunlid A."/>
            <person name="Henrissat B."/>
            <person name="Grigoriev I.V."/>
            <person name="Hibbett D.S."/>
            <person name="Martin F."/>
            <person name="Nordberg H.P."/>
            <person name="Cantor M.N."/>
            <person name="Hua S.X."/>
        </authorList>
    </citation>
    <scope>NUCLEOTIDE SEQUENCE [LARGE SCALE GENOMIC DNA]</scope>
    <source>
        <strain evidence="1 2">UH-Slu-Lm8-n1</strain>
    </source>
</reference>
<dbReference type="AlphaFoldDB" id="A0A0D0B6W6"/>
<gene>
    <name evidence="1" type="ORF">CY34DRAFT_325973</name>
</gene>
<dbReference type="HOGENOM" id="CLU_2575436_0_0_1"/>
<dbReference type="InParanoid" id="A0A0D0B6W6"/>
<reference evidence="2" key="2">
    <citation type="submission" date="2015-01" db="EMBL/GenBank/DDBJ databases">
        <title>Evolutionary Origins and Diversification of the Mycorrhizal Mutualists.</title>
        <authorList>
            <consortium name="DOE Joint Genome Institute"/>
            <consortium name="Mycorrhizal Genomics Consortium"/>
            <person name="Kohler A."/>
            <person name="Kuo A."/>
            <person name="Nagy L.G."/>
            <person name="Floudas D."/>
            <person name="Copeland A."/>
            <person name="Barry K.W."/>
            <person name="Cichocki N."/>
            <person name="Veneault-Fourrey C."/>
            <person name="LaButti K."/>
            <person name="Lindquist E.A."/>
            <person name="Lipzen A."/>
            <person name="Lundell T."/>
            <person name="Morin E."/>
            <person name="Murat C."/>
            <person name="Riley R."/>
            <person name="Ohm R."/>
            <person name="Sun H."/>
            <person name="Tunlid A."/>
            <person name="Henrissat B."/>
            <person name="Grigoriev I.V."/>
            <person name="Hibbett D.S."/>
            <person name="Martin F."/>
        </authorList>
    </citation>
    <scope>NUCLEOTIDE SEQUENCE [LARGE SCALE GENOMIC DNA]</scope>
    <source>
        <strain evidence="2">UH-Slu-Lm8-n1</strain>
    </source>
</reference>
<dbReference type="EMBL" id="KN835337">
    <property type="protein sequence ID" value="KIK39563.1"/>
    <property type="molecule type" value="Genomic_DNA"/>
</dbReference>
<dbReference type="Proteomes" id="UP000054485">
    <property type="component" value="Unassembled WGS sequence"/>
</dbReference>
<organism evidence="1 2">
    <name type="scientific">Suillus luteus UH-Slu-Lm8-n1</name>
    <dbReference type="NCBI Taxonomy" id="930992"/>
    <lineage>
        <taxon>Eukaryota</taxon>
        <taxon>Fungi</taxon>
        <taxon>Dikarya</taxon>
        <taxon>Basidiomycota</taxon>
        <taxon>Agaricomycotina</taxon>
        <taxon>Agaricomycetes</taxon>
        <taxon>Agaricomycetidae</taxon>
        <taxon>Boletales</taxon>
        <taxon>Suillineae</taxon>
        <taxon>Suillaceae</taxon>
        <taxon>Suillus</taxon>
    </lineage>
</organism>
<keyword evidence="2" id="KW-1185">Reference proteome</keyword>
<evidence type="ECO:0000313" key="2">
    <source>
        <dbReference type="Proteomes" id="UP000054485"/>
    </source>
</evidence>
<name>A0A0D0B6W6_9AGAM</name>
<protein>
    <submittedName>
        <fullName evidence="1">Uncharacterized protein</fullName>
    </submittedName>
</protein>
<evidence type="ECO:0000313" key="1">
    <source>
        <dbReference type="EMBL" id="KIK39563.1"/>
    </source>
</evidence>
<sequence length="81" mass="9201">MFSHRSDVVSFCQPTCLMKTPERAIRVLNRTTNMALARILPGFCLAHHSFLLATTDRCILRLPRLGNTGSTNHWDGVLKKY</sequence>
<accession>A0A0D0B6W6</accession>